<dbReference type="PANTHER" id="PTHR47256">
    <property type="entry name" value="ZN(II)2CYS6 TRANSCRIPTION FACTOR (EUROFUNG)-RELATED"/>
    <property type="match status" value="1"/>
</dbReference>
<protein>
    <recommendedName>
        <fullName evidence="3">Zn(2)-C6 fungal-type domain-containing protein</fullName>
    </recommendedName>
</protein>
<dbReference type="Pfam" id="PF00172">
    <property type="entry name" value="Zn_clus"/>
    <property type="match status" value="1"/>
</dbReference>
<dbReference type="PANTHER" id="PTHR47256:SF3">
    <property type="entry name" value="ZN(II)2CYS6 TRANSCRIPTION FACTOR (EUROFUNG)"/>
    <property type="match status" value="1"/>
</dbReference>
<dbReference type="GO" id="GO:0003677">
    <property type="term" value="F:DNA binding"/>
    <property type="evidence" value="ECO:0007669"/>
    <property type="project" value="InterPro"/>
</dbReference>
<feature type="domain" description="Zn(2)-C6 fungal-type" evidence="3">
    <location>
        <begin position="32"/>
        <end position="61"/>
    </location>
</feature>
<reference evidence="4 5" key="2">
    <citation type="journal article" date="2012" name="PLoS Pathog.">
        <title>Diverse lifestyles and strategies of plant pathogenesis encoded in the genomes of eighteen Dothideomycetes fungi.</title>
        <authorList>
            <person name="Ohm R.A."/>
            <person name="Feau N."/>
            <person name="Henrissat B."/>
            <person name="Schoch C.L."/>
            <person name="Horwitz B.A."/>
            <person name="Barry K.W."/>
            <person name="Condon B.J."/>
            <person name="Copeland A.C."/>
            <person name="Dhillon B."/>
            <person name="Glaser F."/>
            <person name="Hesse C.N."/>
            <person name="Kosti I."/>
            <person name="LaButti K."/>
            <person name="Lindquist E.A."/>
            <person name="Lucas S."/>
            <person name="Salamov A.A."/>
            <person name="Bradshaw R.E."/>
            <person name="Ciuffetti L."/>
            <person name="Hamelin R.C."/>
            <person name="Kema G.H.J."/>
            <person name="Lawrence C."/>
            <person name="Scott J.A."/>
            <person name="Spatafora J.W."/>
            <person name="Turgeon B.G."/>
            <person name="de Wit P.J.G.M."/>
            <person name="Zhong S."/>
            <person name="Goodwin S.B."/>
            <person name="Grigoriev I.V."/>
        </authorList>
    </citation>
    <scope>NUCLEOTIDE SEQUENCE [LARGE SCALE GENOMIC DNA]</scope>
    <source>
        <strain evidence="5">NZE10 / CBS 128990</strain>
    </source>
</reference>
<name>M2YM13_DOTSN</name>
<dbReference type="CDD" id="cd00067">
    <property type="entry name" value="GAL4"/>
    <property type="match status" value="1"/>
</dbReference>
<organism evidence="4 5">
    <name type="scientific">Dothistroma septosporum (strain NZE10 / CBS 128990)</name>
    <name type="common">Red band needle blight fungus</name>
    <name type="synonym">Mycosphaerella pini</name>
    <dbReference type="NCBI Taxonomy" id="675120"/>
    <lineage>
        <taxon>Eukaryota</taxon>
        <taxon>Fungi</taxon>
        <taxon>Dikarya</taxon>
        <taxon>Ascomycota</taxon>
        <taxon>Pezizomycotina</taxon>
        <taxon>Dothideomycetes</taxon>
        <taxon>Dothideomycetidae</taxon>
        <taxon>Mycosphaerellales</taxon>
        <taxon>Mycosphaerellaceae</taxon>
        <taxon>Dothistroma</taxon>
    </lineage>
</organism>
<dbReference type="CDD" id="cd12148">
    <property type="entry name" value="fungal_TF_MHR"/>
    <property type="match status" value="1"/>
</dbReference>
<dbReference type="SMART" id="SM00066">
    <property type="entry name" value="GAL4"/>
    <property type="match status" value="1"/>
</dbReference>
<dbReference type="InterPro" id="IPR007219">
    <property type="entry name" value="XnlR_reg_dom"/>
</dbReference>
<dbReference type="HOGENOM" id="CLU_007003_8_2_1"/>
<dbReference type="InterPro" id="IPR036864">
    <property type="entry name" value="Zn2-C6_fun-type_DNA-bd_sf"/>
</dbReference>
<dbReference type="AlphaFoldDB" id="M2YM13"/>
<evidence type="ECO:0000313" key="4">
    <source>
        <dbReference type="EMBL" id="EME43056.1"/>
    </source>
</evidence>
<dbReference type="Gene3D" id="4.10.240.10">
    <property type="entry name" value="Zn(2)-C6 fungal-type DNA-binding domain"/>
    <property type="match status" value="1"/>
</dbReference>
<dbReference type="EMBL" id="KB446540">
    <property type="protein sequence ID" value="EME43056.1"/>
    <property type="molecule type" value="Genomic_DNA"/>
</dbReference>
<dbReference type="PROSITE" id="PS00463">
    <property type="entry name" value="ZN2_CY6_FUNGAL_1"/>
    <property type="match status" value="1"/>
</dbReference>
<evidence type="ECO:0000256" key="2">
    <source>
        <dbReference type="ARBA" id="ARBA00023242"/>
    </source>
</evidence>
<keyword evidence="1" id="KW-0479">Metal-binding</keyword>
<dbReference type="InterPro" id="IPR053187">
    <property type="entry name" value="Notoamide_regulator"/>
</dbReference>
<keyword evidence="5" id="KW-1185">Reference proteome</keyword>
<dbReference type="SUPFAM" id="SSF57701">
    <property type="entry name" value="Zn2/Cys6 DNA-binding domain"/>
    <property type="match status" value="1"/>
</dbReference>
<sequence length="792" mass="88782">MTDSQRSPDRDNASGTLLSVVESSKRQNITTACDHCRAKKSKCDGQRPCSRCKRHGVDCIYPRGQHETVQQASKRKHDEISESHEQMTQLIHDLAHSDDGQSAVSIARAIGRPGPQDDVAVMHQRWLQRNFISMILQSTAPLSEVVTFATSTFISRGTRIVIPNLEQCKPLRDRIITIEALSGVLADANRPAISPDGFDTPVREHRGSDGMYCGPKFWMRASPWTEVTNNDDLVSDLISWYLAFVSPFWRALEEDLFIAAMRSGDLESEYCSPCLVNAILAHASLFSSHEEVFVQPGQYITRGEHFHKEALKLWALEEGRASLVNLSAVLVLICDCGVRGKPALTLSLNETAAQMNITLEMTLRPSTNQVGAMKYARARAVLWWQVNCMKVNLALAIHPQNSEHGLRIDWKQAPALSEHLQHTTYYWAGYRDAAPGGFDFNTLQVHRAELYRIKYDVAQVMDPGKMGLFEDEIWDRANAISLRLSAWWEGLTPGTRYHKDMPVPQYELHAAYNIASALFGTTTSNTIEDTELSETLKRRRDILYAKVLHYSYRGVTITRDYRETYGLRDTPMCLMLYTWLGAFCFLNDMARKTTLPAPDFVDEIPTKGWTAATSFEECFRCLAGMAAQLLIARGVARTIAPTAQMLDVQLPAAVLQIMHAIVETAWQSVELKNIKSLYTSQWDGASDRARDDVMVEALLASWASDRASAKRQRKAILAQGVTATLKIDGARYAPVVLKIHRGKQANPESQWPRPLACSTHPLALSTQHSVSMAYTAKSGYGRFRRATASQWP</sequence>
<dbReference type="GO" id="GO:0000981">
    <property type="term" value="F:DNA-binding transcription factor activity, RNA polymerase II-specific"/>
    <property type="evidence" value="ECO:0007669"/>
    <property type="project" value="InterPro"/>
</dbReference>
<evidence type="ECO:0000313" key="5">
    <source>
        <dbReference type="Proteomes" id="UP000016933"/>
    </source>
</evidence>
<proteinExistence type="predicted"/>
<dbReference type="PROSITE" id="PS50048">
    <property type="entry name" value="ZN2_CY6_FUNGAL_2"/>
    <property type="match status" value="1"/>
</dbReference>
<evidence type="ECO:0000256" key="1">
    <source>
        <dbReference type="ARBA" id="ARBA00022723"/>
    </source>
</evidence>
<dbReference type="STRING" id="675120.M2YM13"/>
<dbReference type="OrthoDB" id="426882at2759"/>
<dbReference type="eggNOG" id="ENOG502SP7J">
    <property type="taxonomic scope" value="Eukaryota"/>
</dbReference>
<dbReference type="Proteomes" id="UP000016933">
    <property type="component" value="Unassembled WGS sequence"/>
</dbReference>
<dbReference type="GO" id="GO:0006351">
    <property type="term" value="P:DNA-templated transcription"/>
    <property type="evidence" value="ECO:0007669"/>
    <property type="project" value="InterPro"/>
</dbReference>
<reference evidence="5" key="1">
    <citation type="journal article" date="2012" name="PLoS Genet.">
        <title>The genomes of the fungal plant pathogens Cladosporium fulvum and Dothistroma septosporum reveal adaptation to different hosts and lifestyles but also signatures of common ancestry.</title>
        <authorList>
            <person name="de Wit P.J.G.M."/>
            <person name="van der Burgt A."/>
            <person name="Oekmen B."/>
            <person name="Stergiopoulos I."/>
            <person name="Abd-Elsalam K.A."/>
            <person name="Aerts A.L."/>
            <person name="Bahkali A.H."/>
            <person name="Beenen H.G."/>
            <person name="Chettri P."/>
            <person name="Cox M.P."/>
            <person name="Datema E."/>
            <person name="de Vries R.P."/>
            <person name="Dhillon B."/>
            <person name="Ganley A.R."/>
            <person name="Griffiths S.A."/>
            <person name="Guo Y."/>
            <person name="Hamelin R.C."/>
            <person name="Henrissat B."/>
            <person name="Kabir M.S."/>
            <person name="Jashni M.K."/>
            <person name="Kema G."/>
            <person name="Klaubauf S."/>
            <person name="Lapidus A."/>
            <person name="Levasseur A."/>
            <person name="Lindquist E."/>
            <person name="Mehrabi R."/>
            <person name="Ohm R.A."/>
            <person name="Owen T.J."/>
            <person name="Salamov A."/>
            <person name="Schwelm A."/>
            <person name="Schijlen E."/>
            <person name="Sun H."/>
            <person name="van den Burg H.A."/>
            <person name="van Ham R.C.H.J."/>
            <person name="Zhang S."/>
            <person name="Goodwin S.B."/>
            <person name="Grigoriev I.V."/>
            <person name="Collemare J."/>
            <person name="Bradshaw R.E."/>
        </authorList>
    </citation>
    <scope>NUCLEOTIDE SEQUENCE [LARGE SCALE GENOMIC DNA]</scope>
    <source>
        <strain evidence="5">NZE10 / CBS 128990</strain>
    </source>
</reference>
<keyword evidence="2" id="KW-0539">Nucleus</keyword>
<gene>
    <name evidence="4" type="ORF">DOTSEDRAFT_80583</name>
</gene>
<dbReference type="InterPro" id="IPR001138">
    <property type="entry name" value="Zn2Cys6_DnaBD"/>
</dbReference>
<dbReference type="GO" id="GO:0008270">
    <property type="term" value="F:zinc ion binding"/>
    <property type="evidence" value="ECO:0007669"/>
    <property type="project" value="InterPro"/>
</dbReference>
<evidence type="ECO:0000259" key="3">
    <source>
        <dbReference type="PROSITE" id="PS50048"/>
    </source>
</evidence>
<dbReference type="Pfam" id="PF04082">
    <property type="entry name" value="Fungal_trans"/>
    <property type="match status" value="1"/>
</dbReference>
<accession>M2YM13</accession>